<keyword evidence="2" id="KW-1003">Cell membrane</keyword>
<dbReference type="EC" id="3.4.22.-" evidence="11"/>
<feature type="transmembrane region" description="Helical" evidence="9">
    <location>
        <begin position="264"/>
        <end position="285"/>
    </location>
</feature>
<evidence type="ECO:0000256" key="4">
    <source>
        <dbReference type="ARBA" id="ARBA00022692"/>
    </source>
</evidence>
<feature type="region of interest" description="Disordered" evidence="8">
    <location>
        <begin position="1"/>
        <end position="20"/>
    </location>
</feature>
<reference evidence="11 12" key="1">
    <citation type="submission" date="2018-07" db="EMBL/GenBank/DDBJ databases">
        <title>Motiliproteus coralliicola sp. nov., a bacterium isolated from Coral.</title>
        <authorList>
            <person name="Wang G."/>
        </authorList>
    </citation>
    <scope>NUCLEOTIDE SEQUENCE [LARGE SCALE GENOMIC DNA]</scope>
    <source>
        <strain evidence="11 12">C34</strain>
    </source>
</reference>
<dbReference type="NCBIfam" id="TIGR03109">
    <property type="entry name" value="exosort_XrtA"/>
    <property type="match status" value="1"/>
</dbReference>
<dbReference type="NCBIfam" id="TIGR04178">
    <property type="entry name" value="exo_archaeo"/>
    <property type="match status" value="1"/>
</dbReference>
<feature type="transmembrane region" description="Helical" evidence="9">
    <location>
        <begin position="200"/>
        <end position="218"/>
    </location>
</feature>
<evidence type="ECO:0000256" key="9">
    <source>
        <dbReference type="SAM" id="Phobius"/>
    </source>
</evidence>
<dbReference type="AlphaFoldDB" id="A0A369WW92"/>
<dbReference type="GO" id="GO:0005886">
    <property type="term" value="C:plasma membrane"/>
    <property type="evidence" value="ECO:0007669"/>
    <property type="project" value="UniProtKB-SubCell"/>
</dbReference>
<dbReference type="InterPro" id="IPR019127">
    <property type="entry name" value="Exosortase"/>
</dbReference>
<dbReference type="InterPro" id="IPR014263">
    <property type="entry name" value="Methanolan_biosynth_EpsI"/>
</dbReference>
<dbReference type="OrthoDB" id="9797363at2"/>
<keyword evidence="6 9" id="KW-1133">Transmembrane helix</keyword>
<keyword evidence="3" id="KW-0645">Protease</keyword>
<keyword evidence="5 11" id="KW-0378">Hydrolase</keyword>
<feature type="transmembrane region" description="Helical" evidence="9">
    <location>
        <begin position="85"/>
        <end position="104"/>
    </location>
</feature>
<keyword evidence="12" id="KW-1185">Reference proteome</keyword>
<dbReference type="NCBIfam" id="TIGR02602">
    <property type="entry name" value="8TM_EpsH"/>
    <property type="match status" value="1"/>
</dbReference>
<evidence type="ECO:0000259" key="10">
    <source>
        <dbReference type="Pfam" id="PF11984"/>
    </source>
</evidence>
<dbReference type="GO" id="GO:0006508">
    <property type="term" value="P:proteolysis"/>
    <property type="evidence" value="ECO:0007669"/>
    <property type="project" value="UniProtKB-KW"/>
</dbReference>
<dbReference type="InterPro" id="IPR026392">
    <property type="entry name" value="Exo/Archaeosortase_dom"/>
</dbReference>
<comment type="caution">
    <text evidence="11">The sequence shown here is derived from an EMBL/GenBank/DDBJ whole genome shotgun (WGS) entry which is preliminary data.</text>
</comment>
<dbReference type="GO" id="GO:0008233">
    <property type="term" value="F:peptidase activity"/>
    <property type="evidence" value="ECO:0007669"/>
    <property type="project" value="UniProtKB-KW"/>
</dbReference>
<proteinExistence type="predicted"/>
<accession>A0A369WW92</accession>
<dbReference type="NCBIfam" id="TIGR02914">
    <property type="entry name" value="EpsI_fam"/>
    <property type="match status" value="1"/>
</dbReference>
<evidence type="ECO:0000256" key="3">
    <source>
        <dbReference type="ARBA" id="ARBA00022670"/>
    </source>
</evidence>
<evidence type="ECO:0000313" key="11">
    <source>
        <dbReference type="EMBL" id="RDE24824.1"/>
    </source>
</evidence>
<feature type="transmembrane region" description="Helical" evidence="9">
    <location>
        <begin position="225"/>
        <end position="252"/>
    </location>
</feature>
<dbReference type="Pfam" id="PF11984">
    <property type="entry name" value="DUF3485"/>
    <property type="match status" value="1"/>
</dbReference>
<gene>
    <name evidence="11" type="primary">xrtA</name>
    <name evidence="11" type="ORF">DV711_04365</name>
</gene>
<feature type="transmembrane region" description="Helical" evidence="9">
    <location>
        <begin position="110"/>
        <end position="129"/>
    </location>
</feature>
<evidence type="ECO:0000313" key="12">
    <source>
        <dbReference type="Proteomes" id="UP000253769"/>
    </source>
</evidence>
<feature type="domain" description="Methanolan biosynthesis EpsI" evidence="10">
    <location>
        <begin position="310"/>
        <end position="511"/>
    </location>
</feature>
<name>A0A369WW92_9GAMM</name>
<dbReference type="Pfam" id="PF09721">
    <property type="entry name" value="Exosortase_EpsH"/>
    <property type="match status" value="1"/>
</dbReference>
<evidence type="ECO:0000256" key="8">
    <source>
        <dbReference type="SAM" id="MobiDB-lite"/>
    </source>
</evidence>
<feature type="transmembrane region" description="Helical" evidence="9">
    <location>
        <begin position="306"/>
        <end position="326"/>
    </location>
</feature>
<dbReference type="InterPro" id="IPR017540">
    <property type="entry name" value="Exosortase-1"/>
</dbReference>
<evidence type="ECO:0000256" key="5">
    <source>
        <dbReference type="ARBA" id="ARBA00022801"/>
    </source>
</evidence>
<evidence type="ECO:0000256" key="7">
    <source>
        <dbReference type="ARBA" id="ARBA00023136"/>
    </source>
</evidence>
<evidence type="ECO:0000256" key="6">
    <source>
        <dbReference type="ARBA" id="ARBA00022989"/>
    </source>
</evidence>
<dbReference type="Proteomes" id="UP000253769">
    <property type="component" value="Unassembled WGS sequence"/>
</dbReference>
<evidence type="ECO:0000256" key="1">
    <source>
        <dbReference type="ARBA" id="ARBA00004651"/>
    </source>
</evidence>
<protein>
    <submittedName>
        <fullName evidence="11">Exosortase A</fullName>
        <ecNumber evidence="11">3.4.22.-</ecNumber>
    </submittedName>
</protein>
<comment type="subcellular location">
    <subcellularLocation>
        <location evidence="1">Cell membrane</location>
        <topology evidence="1">Multi-pass membrane protein</topology>
    </subcellularLocation>
</comment>
<dbReference type="EMBL" id="QQOH01000001">
    <property type="protein sequence ID" value="RDE24824.1"/>
    <property type="molecule type" value="Genomic_DNA"/>
</dbReference>
<keyword evidence="7 9" id="KW-0472">Membrane</keyword>
<feature type="transmembrane region" description="Helical" evidence="9">
    <location>
        <begin position="134"/>
        <end position="151"/>
    </location>
</feature>
<feature type="transmembrane region" description="Helical" evidence="9">
    <location>
        <begin position="57"/>
        <end position="73"/>
    </location>
</feature>
<dbReference type="InterPro" id="IPR013426">
    <property type="entry name" value="EpsH-like"/>
</dbReference>
<evidence type="ECO:0000256" key="2">
    <source>
        <dbReference type="ARBA" id="ARBA00022475"/>
    </source>
</evidence>
<sequence length="518" mass="57923">MNQSLKQPPLTSDSTPPATSPQGLRPLLVLLATLTVYAWVFWPSLSSMAAIWWRSDTFAHGMFIPLISLWLVWRQRDRLPSIPLGSSWLGLTAILIGCLVWLLALATDIAALHQLAAVGILICLIPTLLGLRLFWALLFPILYLLFMVPIGEELTPMLQQVTADITVKALRLSGIPVYINGLFIEIPTGKFEVAEACSGIRYLIASLAVGTLYAYLNYTRARTRLIFMLASLLIPILANGVRAYLIVIIAHLSEMKYATGVDHLVYGWLFFGLVMALMFWLGSFWHDPKPSNDLQTQTPVTPVASSHYLITVFTLALFIGVGWLGFQLQHSDAKAPLAELQLPQSPWQSVAGLSSPWKPDYLGADEVVHQSYKAGRDPSNKLSAVGLYIARYRNESQGKELINQNNRIETAAAWTMASQQVRQVQIDNQPFAVVETELRHLLGTQRRTWHWYGANGQTATNPLQVKLLQGINRLNGNQHPSQVTLISTDYEDSTRADQRMQQFVEQLDRQLLKQPKSS</sequence>
<dbReference type="RefSeq" id="WP_114694415.1">
    <property type="nucleotide sequence ID" value="NZ_QQOH01000001.1"/>
</dbReference>
<organism evidence="11 12">
    <name type="scientific">Motiliproteus coralliicola</name>
    <dbReference type="NCBI Taxonomy" id="2283196"/>
    <lineage>
        <taxon>Bacteria</taxon>
        <taxon>Pseudomonadati</taxon>
        <taxon>Pseudomonadota</taxon>
        <taxon>Gammaproteobacteria</taxon>
        <taxon>Oceanospirillales</taxon>
        <taxon>Oceanospirillaceae</taxon>
        <taxon>Motiliproteus</taxon>
    </lineage>
</organism>
<keyword evidence="4 9" id="KW-0812">Transmembrane</keyword>
<feature type="transmembrane region" description="Helical" evidence="9">
    <location>
        <begin position="27"/>
        <end position="45"/>
    </location>
</feature>